<dbReference type="EMBL" id="JYDT01000077">
    <property type="protein sequence ID" value="KRY86145.1"/>
    <property type="molecule type" value="Genomic_DNA"/>
</dbReference>
<keyword evidence="3" id="KW-1185">Reference proteome</keyword>
<sequence length="70" mass="7993">MVTSSTDMLFAISFGQLPAIHQDYIIIIIIIIIIINFERFKVDSNDKLKIFIGHFFACFANFDRPVSSPV</sequence>
<evidence type="ECO:0000313" key="3">
    <source>
        <dbReference type="Proteomes" id="UP000054995"/>
    </source>
</evidence>
<organism evidence="2 3">
    <name type="scientific">Trichinella pseudospiralis</name>
    <name type="common">Parasitic roundworm</name>
    <dbReference type="NCBI Taxonomy" id="6337"/>
    <lineage>
        <taxon>Eukaryota</taxon>
        <taxon>Metazoa</taxon>
        <taxon>Ecdysozoa</taxon>
        <taxon>Nematoda</taxon>
        <taxon>Enoplea</taxon>
        <taxon>Dorylaimia</taxon>
        <taxon>Trichinellida</taxon>
        <taxon>Trichinellidae</taxon>
        <taxon>Trichinella</taxon>
    </lineage>
</organism>
<keyword evidence="1" id="KW-1133">Transmembrane helix</keyword>
<keyword evidence="1" id="KW-0472">Membrane</keyword>
<name>A0A0V1FK31_TRIPS</name>
<protein>
    <submittedName>
        <fullName evidence="2">Uncharacterized protein</fullName>
    </submittedName>
</protein>
<reference evidence="2 3" key="1">
    <citation type="submission" date="2015-01" db="EMBL/GenBank/DDBJ databases">
        <title>Evolution of Trichinella species and genotypes.</title>
        <authorList>
            <person name="Korhonen P.K."/>
            <person name="Edoardo P."/>
            <person name="Giuseppe L.R."/>
            <person name="Gasser R.B."/>
        </authorList>
    </citation>
    <scope>NUCLEOTIDE SEQUENCE [LARGE SCALE GENOMIC DNA]</scope>
    <source>
        <strain evidence="2">ISS470</strain>
    </source>
</reference>
<evidence type="ECO:0000313" key="2">
    <source>
        <dbReference type="EMBL" id="KRY86145.1"/>
    </source>
</evidence>
<dbReference type="AlphaFoldDB" id="A0A0V1FK31"/>
<comment type="caution">
    <text evidence="2">The sequence shown here is derived from an EMBL/GenBank/DDBJ whole genome shotgun (WGS) entry which is preliminary data.</text>
</comment>
<accession>A0A0V1FK31</accession>
<dbReference type="Proteomes" id="UP000054995">
    <property type="component" value="Unassembled WGS sequence"/>
</dbReference>
<proteinExistence type="predicted"/>
<feature type="transmembrane region" description="Helical" evidence="1">
    <location>
        <begin position="20"/>
        <end position="37"/>
    </location>
</feature>
<evidence type="ECO:0000256" key="1">
    <source>
        <dbReference type="SAM" id="Phobius"/>
    </source>
</evidence>
<gene>
    <name evidence="2" type="ORF">T4D_14687</name>
</gene>
<keyword evidence="1" id="KW-0812">Transmembrane</keyword>